<dbReference type="PIRSF" id="PIRSF000524">
    <property type="entry name" value="SPT"/>
    <property type="match status" value="1"/>
</dbReference>
<dbReference type="EMBL" id="CP028374">
    <property type="protein sequence ID" value="AXN02365.1"/>
    <property type="molecule type" value="Genomic_DNA"/>
</dbReference>
<keyword evidence="4" id="KW-0808">Transferase</keyword>
<comment type="cofactor">
    <cofactor evidence="1 7">
        <name>pyridoxal 5'-phosphate</name>
        <dbReference type="ChEBI" id="CHEBI:597326"/>
    </cofactor>
</comment>
<dbReference type="OrthoDB" id="9766472at2"/>
<evidence type="ECO:0000256" key="1">
    <source>
        <dbReference type="ARBA" id="ARBA00001933"/>
    </source>
</evidence>
<dbReference type="GO" id="GO:0004760">
    <property type="term" value="F:L-serine-pyruvate transaminase activity"/>
    <property type="evidence" value="ECO:0007669"/>
    <property type="project" value="TreeGrafter"/>
</dbReference>
<dbReference type="InterPro" id="IPR000192">
    <property type="entry name" value="Aminotrans_V_dom"/>
</dbReference>
<evidence type="ECO:0000256" key="7">
    <source>
        <dbReference type="PIRSR" id="PIRSR000524-50"/>
    </source>
</evidence>
<dbReference type="FunFam" id="3.40.640.10:FF:000027">
    <property type="entry name" value="Serine--pyruvate aminotransferase, mitochondrial"/>
    <property type="match status" value="1"/>
</dbReference>
<evidence type="ECO:0000256" key="2">
    <source>
        <dbReference type="ARBA" id="ARBA00009236"/>
    </source>
</evidence>
<reference evidence="9 10" key="1">
    <citation type="submission" date="2018-03" db="EMBL/GenBank/DDBJ databases">
        <title>A parallel universe: an anciently diverged bacterial symbiosis in a Hawaiian planthopper (Hemiptera: Cixiidae) reveals rearranged nutritional responsibilities.</title>
        <authorList>
            <person name="Bennett G."/>
            <person name="Mao M."/>
        </authorList>
    </citation>
    <scope>NUCLEOTIDE SEQUENCE [LARGE SCALE GENOMIC DNA]</scope>
    <source>
        <strain evidence="9 10">OLIH</strain>
    </source>
</reference>
<dbReference type="InterPro" id="IPR024169">
    <property type="entry name" value="SP_NH2Trfase/AEP_transaminase"/>
</dbReference>
<dbReference type="RefSeq" id="WP_115956189.1">
    <property type="nucleotide sequence ID" value="NZ_CP028374.1"/>
</dbReference>
<keyword evidence="3" id="KW-0032">Aminotransferase</keyword>
<protein>
    <submittedName>
        <fullName evidence="9">Purine catabolism protein PucG</fullName>
    </submittedName>
</protein>
<evidence type="ECO:0000256" key="6">
    <source>
        <dbReference type="PIRSR" id="PIRSR000524-1"/>
    </source>
</evidence>
<dbReference type="InterPro" id="IPR015421">
    <property type="entry name" value="PyrdxlP-dep_Trfase_major"/>
</dbReference>
<sequence length="404" mass="45991">MNEFDQITPPERLLMGPGPINIDPRILHTMSNKLIGQYDPMMTNYMNEVMQLYRIIFNTKNLNTLLIDGTSRAGIEAIFISMIKPGDKVLIPIFGRFGQLLYEISKRCKAHVHTIEVPWGEIFEPDKIEYSIKKIKPKFLLTVHGDTSTTMLQPLEEIGLICQKYEVIFYTDATASCGGNYLKTDDWKIDAVSAGMQKCLGGPSGTSPITINDKTIEIIQQRQRVEFGKNIDDKKIIFSNYFDINMIIDYWSEKRLNHHTEATTALYAAHECARLIIKEGIHNRILRHKLHGDALLHGIKNMGLKIFGDIKHKMNNILGVIIPKRINGEQVRKLMLDDFGIEIGTSFGPLKGRIWRIGTMGYNSRKDCVLRTLTALESILNKLGFKTTQGEALQATWDFYNINV</sequence>
<dbReference type="PANTHER" id="PTHR21152:SF40">
    <property type="entry name" value="ALANINE--GLYOXYLATE AMINOTRANSFERASE"/>
    <property type="match status" value="1"/>
</dbReference>
<accession>A0A346E060</accession>
<name>A0A346E060_9ENTR</name>
<keyword evidence="5 7" id="KW-0663">Pyridoxal phosphate</keyword>
<feature type="domain" description="Aminotransferase class V" evidence="8">
    <location>
        <begin position="41"/>
        <end position="344"/>
    </location>
</feature>
<dbReference type="Gene3D" id="3.40.640.10">
    <property type="entry name" value="Type I PLP-dependent aspartate aminotransferase-like (Major domain)"/>
    <property type="match status" value="1"/>
</dbReference>
<keyword evidence="10" id="KW-1185">Reference proteome</keyword>
<dbReference type="Pfam" id="PF00266">
    <property type="entry name" value="Aminotran_5"/>
    <property type="match status" value="1"/>
</dbReference>
<evidence type="ECO:0000256" key="3">
    <source>
        <dbReference type="ARBA" id="ARBA00022576"/>
    </source>
</evidence>
<dbReference type="GO" id="GO:0019265">
    <property type="term" value="P:glycine biosynthetic process, by transamination of glyoxylate"/>
    <property type="evidence" value="ECO:0007669"/>
    <property type="project" value="TreeGrafter"/>
</dbReference>
<feature type="binding site" evidence="6">
    <location>
        <position position="356"/>
    </location>
    <ligand>
        <name>substrate</name>
    </ligand>
</feature>
<dbReference type="InterPro" id="IPR015422">
    <property type="entry name" value="PyrdxlP-dep_Trfase_small"/>
</dbReference>
<evidence type="ECO:0000259" key="8">
    <source>
        <dbReference type="Pfam" id="PF00266"/>
    </source>
</evidence>
<evidence type="ECO:0000256" key="4">
    <source>
        <dbReference type="ARBA" id="ARBA00022679"/>
    </source>
</evidence>
<evidence type="ECO:0000313" key="9">
    <source>
        <dbReference type="EMBL" id="AXN02365.1"/>
    </source>
</evidence>
<gene>
    <name evidence="9" type="ORF">C9I82_412</name>
</gene>
<proteinExistence type="inferred from homology"/>
<dbReference type="SUPFAM" id="SSF53383">
    <property type="entry name" value="PLP-dependent transferases"/>
    <property type="match status" value="1"/>
</dbReference>
<dbReference type="Gene3D" id="3.90.1150.10">
    <property type="entry name" value="Aspartate Aminotransferase, domain 1"/>
    <property type="match status" value="1"/>
</dbReference>
<comment type="similarity">
    <text evidence="2">Belongs to the class-V pyridoxal-phosphate-dependent aminotransferase family.</text>
</comment>
<dbReference type="AlphaFoldDB" id="A0A346E060"/>
<evidence type="ECO:0000313" key="10">
    <source>
        <dbReference type="Proteomes" id="UP000256856"/>
    </source>
</evidence>
<dbReference type="Proteomes" id="UP000256856">
    <property type="component" value="Chromosome"/>
</dbReference>
<dbReference type="GO" id="GO:0008453">
    <property type="term" value="F:alanine-glyoxylate transaminase activity"/>
    <property type="evidence" value="ECO:0007669"/>
    <property type="project" value="TreeGrafter"/>
</dbReference>
<evidence type="ECO:0000256" key="5">
    <source>
        <dbReference type="ARBA" id="ARBA00022898"/>
    </source>
</evidence>
<organism evidence="9 10">
    <name type="scientific">Candidatus Purcelliella pentastirinorum</name>
    <dbReference type="NCBI Taxonomy" id="472834"/>
    <lineage>
        <taxon>Bacteria</taxon>
        <taxon>Pseudomonadati</taxon>
        <taxon>Pseudomonadota</taxon>
        <taxon>Gammaproteobacteria</taxon>
        <taxon>Enterobacterales</taxon>
        <taxon>Enterobacteriaceae</taxon>
        <taxon>Candidatus Purcelliella</taxon>
    </lineage>
</organism>
<feature type="modified residue" description="N6-(pyridoxal phosphate)lysine" evidence="7">
    <location>
        <position position="198"/>
    </location>
</feature>
<dbReference type="KEGG" id="ppet:C9I82_412"/>
<dbReference type="InterPro" id="IPR015424">
    <property type="entry name" value="PyrdxlP-dep_Trfase"/>
</dbReference>
<dbReference type="PANTHER" id="PTHR21152">
    <property type="entry name" value="AMINOTRANSFERASE CLASS V"/>
    <property type="match status" value="1"/>
</dbReference>